<keyword evidence="9 12" id="KW-0456">Lyase</keyword>
<dbReference type="EMBL" id="JACHGK010000005">
    <property type="protein sequence ID" value="MBB6445374.1"/>
    <property type="molecule type" value="Genomic_DNA"/>
</dbReference>
<dbReference type="Gene3D" id="3.20.20.140">
    <property type="entry name" value="Metal-dependent hydrolases"/>
    <property type="match status" value="1"/>
</dbReference>
<evidence type="ECO:0000256" key="6">
    <source>
        <dbReference type="ARBA" id="ARBA00022723"/>
    </source>
</evidence>
<sequence>MADEKHFRVDFHTHIIPGNFPDLAEKYGDERFPTLKHTCDCGAEIYRNGGLFRKIDHLAWDPKKRIEQMDKEGIDVQVLSPIPVTFTYWADADKCLELSQVQNDFIAATVKEYPDRFAGLGTVPLQNAELAIAEMERCINELGLVGIEVGSNVNGQNFDEPEIQKFLEAAAKMDVPVFVHPWATVGQERMPRHRFMYCIGMPSETALAAASVIYSGILDRHPNLKLCFAHGGGSFPYVLARIDQAWESWPDSRKTEEKPSHYANKFYFDTLVYDPQNLQFMINKFGTDKLIAGSDFPFVLREVPSGKVVDVMENLSEEDKKKMLGENAIEFLGLKKEDFIKKAAANTSEN</sequence>
<keyword evidence="13" id="KW-1185">Reference proteome</keyword>
<feature type="domain" description="Amidohydrolase-related" evidence="11">
    <location>
        <begin position="9"/>
        <end position="334"/>
    </location>
</feature>
<keyword evidence="7" id="KW-0210">Decarboxylase</keyword>
<dbReference type="Pfam" id="PF04909">
    <property type="entry name" value="Amidohydro_2"/>
    <property type="match status" value="1"/>
</dbReference>
<evidence type="ECO:0000256" key="5">
    <source>
        <dbReference type="ARBA" id="ARBA00021214"/>
    </source>
</evidence>
<accession>A0A7X0HRA0</accession>
<evidence type="ECO:0000256" key="7">
    <source>
        <dbReference type="ARBA" id="ARBA00022793"/>
    </source>
</evidence>
<keyword evidence="6" id="KW-0479">Metal-binding</keyword>
<dbReference type="GO" id="GO:0001760">
    <property type="term" value="F:aminocarboxymuconate-semialdehyde decarboxylase activity"/>
    <property type="evidence" value="ECO:0007669"/>
    <property type="project" value="UniProtKB-EC"/>
</dbReference>
<comment type="subunit">
    <text evidence="3">Monomer.</text>
</comment>
<keyword evidence="8" id="KW-0862">Zinc</keyword>
<evidence type="ECO:0000313" key="12">
    <source>
        <dbReference type="EMBL" id="MBB6445374.1"/>
    </source>
</evidence>
<evidence type="ECO:0000256" key="4">
    <source>
        <dbReference type="ARBA" id="ARBA00012365"/>
    </source>
</evidence>
<dbReference type="EC" id="4.1.1.45" evidence="4"/>
<dbReference type="InterPro" id="IPR032466">
    <property type="entry name" value="Metal_Hydrolase"/>
</dbReference>
<organism evidence="12 13">
    <name type="scientific">Bacillus benzoevorans</name>
    <dbReference type="NCBI Taxonomy" id="1456"/>
    <lineage>
        <taxon>Bacteria</taxon>
        <taxon>Bacillati</taxon>
        <taxon>Bacillota</taxon>
        <taxon>Bacilli</taxon>
        <taxon>Bacillales</taxon>
        <taxon>Bacillaceae</taxon>
        <taxon>Bacillus</taxon>
    </lineage>
</organism>
<evidence type="ECO:0000256" key="10">
    <source>
        <dbReference type="ARBA" id="ARBA00031120"/>
    </source>
</evidence>
<reference evidence="12 13" key="1">
    <citation type="submission" date="2020-08" db="EMBL/GenBank/DDBJ databases">
        <title>Genomic Encyclopedia of Type Strains, Phase IV (KMG-IV): sequencing the most valuable type-strain genomes for metagenomic binning, comparative biology and taxonomic classification.</title>
        <authorList>
            <person name="Goeker M."/>
        </authorList>
    </citation>
    <scope>NUCLEOTIDE SEQUENCE [LARGE SCALE GENOMIC DNA]</scope>
    <source>
        <strain evidence="12 13">DSM 5391</strain>
    </source>
</reference>
<dbReference type="AlphaFoldDB" id="A0A7X0HRA0"/>
<evidence type="ECO:0000256" key="3">
    <source>
        <dbReference type="ARBA" id="ARBA00011245"/>
    </source>
</evidence>
<dbReference type="InterPro" id="IPR006680">
    <property type="entry name" value="Amidohydro-rel"/>
</dbReference>
<name>A0A7X0HRA0_9BACI</name>
<dbReference type="PANTHER" id="PTHR21240:SF27">
    <property type="entry name" value="2-AMINO-3-CARBOXYMUCONATE-6-SEMIALDEHYDE DECARBOXYLASE"/>
    <property type="match status" value="1"/>
</dbReference>
<evidence type="ECO:0000256" key="2">
    <source>
        <dbReference type="ARBA" id="ARBA00005871"/>
    </source>
</evidence>
<comment type="similarity">
    <text evidence="2">Belongs to the metallo-dependent hydrolases superfamily. ACMSD family.</text>
</comment>
<dbReference type="GO" id="GO:0005829">
    <property type="term" value="C:cytosol"/>
    <property type="evidence" value="ECO:0007669"/>
    <property type="project" value="TreeGrafter"/>
</dbReference>
<comment type="caution">
    <text evidence="12">The sequence shown here is derived from an EMBL/GenBank/DDBJ whole genome shotgun (WGS) entry which is preliminary data.</text>
</comment>
<gene>
    <name evidence="12" type="ORF">HNR53_001992</name>
</gene>
<dbReference type="GO" id="GO:0016787">
    <property type="term" value="F:hydrolase activity"/>
    <property type="evidence" value="ECO:0007669"/>
    <property type="project" value="InterPro"/>
</dbReference>
<dbReference type="Proteomes" id="UP000531594">
    <property type="component" value="Unassembled WGS sequence"/>
</dbReference>
<proteinExistence type="inferred from homology"/>
<dbReference type="SUPFAM" id="SSF51556">
    <property type="entry name" value="Metallo-dependent hydrolases"/>
    <property type="match status" value="1"/>
</dbReference>
<evidence type="ECO:0000256" key="8">
    <source>
        <dbReference type="ARBA" id="ARBA00022833"/>
    </source>
</evidence>
<dbReference type="RefSeq" id="WP_184525331.1">
    <property type="nucleotide sequence ID" value="NZ_JACHGK010000005.1"/>
</dbReference>
<dbReference type="GO" id="GO:0019748">
    <property type="term" value="P:secondary metabolic process"/>
    <property type="evidence" value="ECO:0007669"/>
    <property type="project" value="TreeGrafter"/>
</dbReference>
<evidence type="ECO:0000256" key="9">
    <source>
        <dbReference type="ARBA" id="ARBA00023239"/>
    </source>
</evidence>
<dbReference type="PANTHER" id="PTHR21240">
    <property type="entry name" value="2-AMINO-3-CARBOXYLMUCONATE-6-SEMIALDEHYDE DECARBOXYLASE"/>
    <property type="match status" value="1"/>
</dbReference>
<comment type="pathway">
    <text evidence="1">Secondary metabolite metabolism; quinolate metabolism.</text>
</comment>
<dbReference type="GO" id="GO:0046872">
    <property type="term" value="F:metal ion binding"/>
    <property type="evidence" value="ECO:0007669"/>
    <property type="project" value="UniProtKB-KW"/>
</dbReference>
<protein>
    <recommendedName>
        <fullName evidence="5">2-amino-3-carboxymuconate-6-semialdehyde decarboxylase</fullName>
        <ecNumber evidence="4">4.1.1.45</ecNumber>
    </recommendedName>
    <alternativeName>
        <fullName evidence="10">Picolinate carboxylase</fullName>
    </alternativeName>
</protein>
<evidence type="ECO:0000313" key="13">
    <source>
        <dbReference type="Proteomes" id="UP000531594"/>
    </source>
</evidence>
<evidence type="ECO:0000256" key="1">
    <source>
        <dbReference type="ARBA" id="ARBA00005079"/>
    </source>
</evidence>
<dbReference type="InterPro" id="IPR032465">
    <property type="entry name" value="ACMSD"/>
</dbReference>
<evidence type="ECO:0000259" key="11">
    <source>
        <dbReference type="Pfam" id="PF04909"/>
    </source>
</evidence>